<feature type="region of interest" description="Disordered" evidence="1">
    <location>
        <begin position="254"/>
        <end position="322"/>
    </location>
</feature>
<evidence type="ECO:0000313" key="3">
    <source>
        <dbReference type="EMBL" id="MCF2564365.1"/>
    </source>
</evidence>
<gene>
    <name evidence="3" type="ORF">I6E12_09600</name>
</gene>
<proteinExistence type="predicted"/>
<evidence type="ECO:0000259" key="2">
    <source>
        <dbReference type="Pfam" id="PF14129"/>
    </source>
</evidence>
<feature type="compositionally biased region" description="Basic and acidic residues" evidence="1">
    <location>
        <begin position="265"/>
        <end position="282"/>
    </location>
</feature>
<organism evidence="3 4">
    <name type="scientific">Xylanibacter brevis</name>
    <dbReference type="NCBI Taxonomy" id="83231"/>
    <lineage>
        <taxon>Bacteria</taxon>
        <taxon>Pseudomonadati</taxon>
        <taxon>Bacteroidota</taxon>
        <taxon>Bacteroidia</taxon>
        <taxon>Bacteroidales</taxon>
        <taxon>Prevotellaceae</taxon>
        <taxon>Xylanibacter</taxon>
    </lineage>
</organism>
<feature type="domain" description="DUF4296" evidence="2">
    <location>
        <begin position="22"/>
        <end position="104"/>
    </location>
</feature>
<dbReference type="Proteomes" id="UP001200470">
    <property type="component" value="Unassembled WGS sequence"/>
</dbReference>
<dbReference type="InterPro" id="IPR025381">
    <property type="entry name" value="DUF4296"/>
</dbReference>
<keyword evidence="4" id="KW-1185">Reference proteome</keyword>
<sequence>MKHIIVIILLLSVTFSCKPTVPADYIQPSDMEDILYDYHVALAMGREGQKNSLPYDENGYFQAVLRKYQVTEAEFDSSLVYYYSHAERLKKIYQNVSERLNNEASALGVTSGSFGLSTYGTTGDTANVWRGPSEVMLMPLPTANRFDFSLKADSSYHKGDSFMFQFNSDYIYEAGSRDAVVCLLSTYEGDSIVQTVYHITMSGLSQIRVPVNRDYRLKEMTGFVYLASDHQDRNVRRMMFINNLQLIRFHQRKEEQNDKPLSVEPIKDETKKDSMLRIKDARPLSADTAGRNDTKRNHTRSIPVKQRIPIHGMGAQTSGSKN</sequence>
<dbReference type="RefSeq" id="WP_301638406.1">
    <property type="nucleotide sequence ID" value="NZ_JADYTN010000022.1"/>
</dbReference>
<dbReference type="EMBL" id="JADYTN010000022">
    <property type="protein sequence ID" value="MCF2564365.1"/>
    <property type="molecule type" value="Genomic_DNA"/>
</dbReference>
<accession>A0ABS9CHM6</accession>
<dbReference type="Pfam" id="PF14129">
    <property type="entry name" value="DUF4296"/>
    <property type="match status" value="1"/>
</dbReference>
<comment type="caution">
    <text evidence="3">The sequence shown here is derived from an EMBL/GenBank/DDBJ whole genome shotgun (WGS) entry which is preliminary data.</text>
</comment>
<evidence type="ECO:0000313" key="4">
    <source>
        <dbReference type="Proteomes" id="UP001200470"/>
    </source>
</evidence>
<dbReference type="PROSITE" id="PS51257">
    <property type="entry name" value="PROKAR_LIPOPROTEIN"/>
    <property type="match status" value="1"/>
</dbReference>
<reference evidence="3 4" key="1">
    <citation type="submission" date="2020-12" db="EMBL/GenBank/DDBJ databases">
        <title>Whole genome sequences of gut porcine anaerobes.</title>
        <authorList>
            <person name="Kubasova T."/>
            <person name="Jahodarova E."/>
            <person name="Rychlik I."/>
        </authorList>
    </citation>
    <scope>NUCLEOTIDE SEQUENCE [LARGE SCALE GENOMIC DNA]</scope>
    <source>
        <strain evidence="3 4">An925</strain>
    </source>
</reference>
<evidence type="ECO:0000256" key="1">
    <source>
        <dbReference type="SAM" id="MobiDB-lite"/>
    </source>
</evidence>
<name>A0ABS9CHM6_9BACT</name>
<protein>
    <submittedName>
        <fullName evidence="3">DUF4296 domain-containing protein</fullName>
    </submittedName>
</protein>